<evidence type="ECO:0000256" key="1">
    <source>
        <dbReference type="ARBA" id="ARBA00022723"/>
    </source>
</evidence>
<evidence type="ECO:0000256" key="4">
    <source>
        <dbReference type="PROSITE-ProRule" id="PRU00047"/>
    </source>
</evidence>
<protein>
    <submittedName>
        <fullName evidence="8">DNA-binding protein HEXBP-like</fullName>
    </submittedName>
</protein>
<dbReference type="RefSeq" id="XP_010274951.1">
    <property type="nucleotide sequence ID" value="XM_010276649.2"/>
</dbReference>
<feature type="domain" description="GRF-type" evidence="6">
    <location>
        <begin position="206"/>
        <end position="248"/>
    </location>
</feature>
<dbReference type="InParanoid" id="A0A1U8B639"/>
<feature type="domain" description="CCHC-type" evidence="5">
    <location>
        <begin position="309"/>
        <end position="323"/>
    </location>
</feature>
<evidence type="ECO:0000313" key="7">
    <source>
        <dbReference type="Proteomes" id="UP000189703"/>
    </source>
</evidence>
<dbReference type="InterPro" id="IPR001878">
    <property type="entry name" value="Znf_CCHC"/>
</dbReference>
<dbReference type="PANTHER" id="PTHR33680">
    <property type="entry name" value="OS07G0190500 PROTEIN"/>
    <property type="match status" value="1"/>
</dbReference>
<dbReference type="Proteomes" id="UP000189703">
    <property type="component" value="Unplaced"/>
</dbReference>
<feature type="domain" description="GRF-type" evidence="6">
    <location>
        <begin position="141"/>
        <end position="184"/>
    </location>
</feature>
<dbReference type="InterPro" id="IPR036875">
    <property type="entry name" value="Znf_CCHC_sf"/>
</dbReference>
<feature type="domain" description="CCHC-type" evidence="5">
    <location>
        <begin position="98"/>
        <end position="111"/>
    </location>
</feature>
<dbReference type="PROSITE" id="PS50158">
    <property type="entry name" value="ZF_CCHC"/>
    <property type="match status" value="2"/>
</dbReference>
<name>A0A1U8B639_NELNU</name>
<dbReference type="GO" id="GO:0003676">
    <property type="term" value="F:nucleic acid binding"/>
    <property type="evidence" value="ECO:0007669"/>
    <property type="project" value="InterPro"/>
</dbReference>
<dbReference type="eggNOG" id="KOG4400">
    <property type="taxonomic scope" value="Eukaryota"/>
</dbReference>
<dbReference type="FunCoup" id="A0A1U8B639">
    <property type="interactions" value="127"/>
</dbReference>
<keyword evidence="2 4" id="KW-0863">Zinc-finger</keyword>
<dbReference type="OMA" id="QENHWAR"/>
<dbReference type="Gene3D" id="4.10.60.10">
    <property type="entry name" value="Zinc finger, CCHC-type"/>
    <property type="match status" value="3"/>
</dbReference>
<evidence type="ECO:0000259" key="5">
    <source>
        <dbReference type="PROSITE" id="PS50158"/>
    </source>
</evidence>
<reference evidence="8" key="1">
    <citation type="submission" date="2025-08" db="UniProtKB">
        <authorList>
            <consortium name="RefSeq"/>
        </authorList>
    </citation>
    <scope>IDENTIFICATION</scope>
</reference>
<keyword evidence="3" id="KW-0862">Zinc</keyword>
<evidence type="ECO:0000259" key="6">
    <source>
        <dbReference type="PROSITE" id="PS51999"/>
    </source>
</evidence>
<accession>A0A1U8B639</accession>
<dbReference type="SMART" id="SM00343">
    <property type="entry name" value="ZnF_C2HC"/>
    <property type="match status" value="3"/>
</dbReference>
<dbReference type="GO" id="GO:0008270">
    <property type="term" value="F:zinc ion binding"/>
    <property type="evidence" value="ECO:0007669"/>
    <property type="project" value="UniProtKB-KW"/>
</dbReference>
<dbReference type="SUPFAM" id="SSF57756">
    <property type="entry name" value="Retrovirus zinc finger-like domains"/>
    <property type="match status" value="2"/>
</dbReference>
<gene>
    <name evidence="8" type="primary">LOC104610150</name>
</gene>
<proteinExistence type="predicted"/>
<dbReference type="Pfam" id="PF00098">
    <property type="entry name" value="zf-CCHC"/>
    <property type="match status" value="3"/>
</dbReference>
<dbReference type="Pfam" id="PF06839">
    <property type="entry name" value="Zn_ribbon_GRF"/>
    <property type="match status" value="2"/>
</dbReference>
<evidence type="ECO:0000256" key="3">
    <source>
        <dbReference type="ARBA" id="ARBA00022833"/>
    </source>
</evidence>
<dbReference type="PROSITE" id="PS51999">
    <property type="entry name" value="ZF_GRF"/>
    <property type="match status" value="2"/>
</dbReference>
<dbReference type="GeneID" id="104610150"/>
<dbReference type="PANTHER" id="PTHR33680:SF1">
    <property type="entry name" value="OS05G0489500 PROTEIN"/>
    <property type="match status" value="1"/>
</dbReference>
<dbReference type="AlphaFoldDB" id="A0A1U8B639"/>
<dbReference type="STRING" id="4432.A0A1U8B639"/>
<dbReference type="OrthoDB" id="5418639at2759"/>
<keyword evidence="7" id="KW-1185">Reference proteome</keyword>
<evidence type="ECO:0000313" key="8">
    <source>
        <dbReference type="RefSeq" id="XP_010274951.1"/>
    </source>
</evidence>
<dbReference type="InterPro" id="IPR010666">
    <property type="entry name" value="Znf_GRF"/>
</dbReference>
<dbReference type="KEGG" id="nnu:104610150"/>
<organism evidence="7 8">
    <name type="scientific">Nelumbo nucifera</name>
    <name type="common">Sacred lotus</name>
    <dbReference type="NCBI Taxonomy" id="4432"/>
    <lineage>
        <taxon>Eukaryota</taxon>
        <taxon>Viridiplantae</taxon>
        <taxon>Streptophyta</taxon>
        <taxon>Embryophyta</taxon>
        <taxon>Tracheophyta</taxon>
        <taxon>Spermatophyta</taxon>
        <taxon>Magnoliopsida</taxon>
        <taxon>Proteales</taxon>
        <taxon>Nelumbonaceae</taxon>
        <taxon>Nelumbo</taxon>
    </lineage>
</organism>
<keyword evidence="1" id="KW-0479">Metal-binding</keyword>
<sequence>MIEGIGGFVEEDDDFLSLVEAAEAKALSSCNKRRKIDGDVPEKREEGAYTAALRGSNSLLWQQQMSPSRSQGRVKVVVATGGPSVGAGGETGSNAGACFKCGQFGHWSRDCGASGGGGGGPEYGINNYSSNNNPSVPEKPCPCGVGSCLVLTANTEKNRGRKFYKCPVREENGGCGFFEWCDNSSGSSILTAAQNYTSNSCPDLPCPCGAGTCLVLTAKTGNNIGQQFYRCPANQASSCGFFKWCNEHTSSGGLRGNSSQVQSSMGNKSYGGGSSCFKCGKGHWARDCPKPPSDFSVDRGERSASSGTCYKCGKPGHWARDCPGQDVKYKK</sequence>
<evidence type="ECO:0000256" key="2">
    <source>
        <dbReference type="ARBA" id="ARBA00022771"/>
    </source>
</evidence>